<dbReference type="RefSeq" id="WP_179530781.1">
    <property type="nucleotide sequence ID" value="NZ_BAAAPP010000004.1"/>
</dbReference>
<feature type="region of interest" description="Disordered" evidence="1">
    <location>
        <begin position="1"/>
        <end position="33"/>
    </location>
</feature>
<gene>
    <name evidence="3" type="ORF">BKA05_001377</name>
</gene>
<feature type="transmembrane region" description="Helical" evidence="2">
    <location>
        <begin position="210"/>
        <end position="231"/>
    </location>
</feature>
<reference evidence="3 4" key="1">
    <citation type="submission" date="2020-07" db="EMBL/GenBank/DDBJ databases">
        <title>Sequencing the genomes of 1000 actinobacteria strains.</title>
        <authorList>
            <person name="Klenk H.-P."/>
        </authorList>
    </citation>
    <scope>NUCLEOTIDE SEQUENCE [LARGE SCALE GENOMIC DNA]</scope>
    <source>
        <strain evidence="3 4">DSM 18248</strain>
    </source>
</reference>
<evidence type="ECO:0000256" key="1">
    <source>
        <dbReference type="SAM" id="MobiDB-lite"/>
    </source>
</evidence>
<comment type="caution">
    <text evidence="3">The sequence shown here is derived from an EMBL/GenBank/DDBJ whole genome shotgun (WGS) entry which is preliminary data.</text>
</comment>
<feature type="transmembrane region" description="Helical" evidence="2">
    <location>
        <begin position="182"/>
        <end position="204"/>
    </location>
</feature>
<dbReference type="AlphaFoldDB" id="A0A7Z0C335"/>
<keyword evidence="4" id="KW-1185">Reference proteome</keyword>
<evidence type="ECO:0000256" key="2">
    <source>
        <dbReference type="SAM" id="Phobius"/>
    </source>
</evidence>
<accession>A0A7Z0C335</accession>
<evidence type="ECO:0000313" key="4">
    <source>
        <dbReference type="Proteomes" id="UP000537326"/>
    </source>
</evidence>
<dbReference type="Proteomes" id="UP000537326">
    <property type="component" value="Unassembled WGS sequence"/>
</dbReference>
<organism evidence="3 4">
    <name type="scientific">Nocardioides marinus</name>
    <dbReference type="NCBI Taxonomy" id="374514"/>
    <lineage>
        <taxon>Bacteria</taxon>
        <taxon>Bacillati</taxon>
        <taxon>Actinomycetota</taxon>
        <taxon>Actinomycetes</taxon>
        <taxon>Propionibacteriales</taxon>
        <taxon>Nocardioidaceae</taxon>
        <taxon>Nocardioides</taxon>
    </lineage>
</organism>
<keyword evidence="2" id="KW-0472">Membrane</keyword>
<evidence type="ECO:0000313" key="3">
    <source>
        <dbReference type="EMBL" id="NYI09862.1"/>
    </source>
</evidence>
<feature type="transmembrane region" description="Helical" evidence="2">
    <location>
        <begin position="291"/>
        <end position="315"/>
    </location>
</feature>
<name>A0A7Z0C335_9ACTN</name>
<feature type="transmembrane region" description="Helical" evidence="2">
    <location>
        <begin position="261"/>
        <end position="279"/>
    </location>
</feature>
<proteinExistence type="predicted"/>
<sequence>MTTAEVFPFPEGPGQKGNGNGCAPRRNRRPRSRYTKSEALRAGLCEDKAQYDRVEPVVDMTISHYHPTGLPQSEWYPRPIAATTLAKPFIQGGESILRLGLETEVDPALDEIAENNETIKNDLDQLARFPSDIATPEGNKRYGGHDAVEHVEDSTERIEDDRANGQRHHDRVPKALRLIAKWAPWAEAFGFFVFAAYFLNVPILQPWLDWMGWTFAVVLVVGICLILAWSIHHAAEAHNHGREQQAERQPHEAEKSRRNRLVYGIIAIVAAGGITFGMIERGLTALAGGSLIVTVVMIALAAITGLLLPVLTYWGKALDGSKVSRERDAMVEDLDDDLDEHVDLSAEIEELFAKSEALDEIVVTDKLPRIRDEVQSQVNGAREDYLFLLVQLGLDAELPPPASMKVEPGVSGPIGTISTGIPGASAVDMQPVWDRMARLQGLRQEGEELRARRDALPPHPWDHSRVV</sequence>
<keyword evidence="2" id="KW-1133">Transmembrane helix</keyword>
<protein>
    <submittedName>
        <fullName evidence="3">Uncharacterized protein</fullName>
    </submittedName>
</protein>
<dbReference type="EMBL" id="JACBZI010000001">
    <property type="protein sequence ID" value="NYI09862.1"/>
    <property type="molecule type" value="Genomic_DNA"/>
</dbReference>
<keyword evidence="2" id="KW-0812">Transmembrane</keyword>